<dbReference type="PANTHER" id="PTHR42160:SF1">
    <property type="entry name" value="URACIL-DNA GLYCOSYLASE SUPERFAMILY PROTEIN"/>
    <property type="match status" value="1"/>
</dbReference>
<keyword evidence="3" id="KW-1185">Reference proteome</keyword>
<sequence length="207" mass="22603">MERERAGAVPLTLQDEIAGCRLCAARFAATATAHAPRPVVWFRSSARVLIAGQAPGARVHESGRPFTDASGERLRDWCGLSGDAFYDLDRVAIVPMAFCFPGYDARGADLPPPAICAATWRGRVMAALPHLRLTLLVGGAAMRWHLGAGTSVTATVADWRKHAARGIFPLPHPSWRNTGWLKRNPWFEAELVPELRRAVAAVMESER</sequence>
<dbReference type="Gene3D" id="3.40.470.10">
    <property type="entry name" value="Uracil-DNA glycosylase-like domain"/>
    <property type="match status" value="1"/>
</dbReference>
<evidence type="ECO:0000313" key="3">
    <source>
        <dbReference type="Proteomes" id="UP000481421"/>
    </source>
</evidence>
<dbReference type="InterPro" id="IPR047124">
    <property type="entry name" value="HI_0220.2"/>
</dbReference>
<feature type="domain" description="Uracil-DNA glycosylase-like" evidence="1">
    <location>
        <begin position="39"/>
        <end position="196"/>
    </location>
</feature>
<dbReference type="Proteomes" id="UP000481421">
    <property type="component" value="Unassembled WGS sequence"/>
</dbReference>
<dbReference type="SMART" id="SM00986">
    <property type="entry name" value="UDG"/>
    <property type="match status" value="1"/>
</dbReference>
<reference evidence="2 3" key="1">
    <citation type="submission" date="2020-02" db="EMBL/GenBank/DDBJ databases">
        <title>Rhodobacter algicola sp. nov., isolated from microalga culture.</title>
        <authorList>
            <person name="Park C.-Y."/>
        </authorList>
    </citation>
    <scope>NUCLEOTIDE SEQUENCE [LARGE SCALE GENOMIC DNA]</scope>
    <source>
        <strain evidence="2 3">ETT8</strain>
    </source>
</reference>
<evidence type="ECO:0000259" key="1">
    <source>
        <dbReference type="SMART" id="SM00986"/>
    </source>
</evidence>
<accession>A0A6B3RIV6</accession>
<dbReference type="RefSeq" id="WP_164609069.1">
    <property type="nucleotide sequence ID" value="NZ_JAAIKE010000001.1"/>
</dbReference>
<organism evidence="2 3">
    <name type="scientific">Pseudotabrizicola algicola</name>
    <dbReference type="NCBI Taxonomy" id="2709381"/>
    <lineage>
        <taxon>Bacteria</taxon>
        <taxon>Pseudomonadati</taxon>
        <taxon>Pseudomonadota</taxon>
        <taxon>Alphaproteobacteria</taxon>
        <taxon>Rhodobacterales</taxon>
        <taxon>Paracoccaceae</taxon>
        <taxon>Pseudotabrizicola</taxon>
    </lineage>
</organism>
<dbReference type="AlphaFoldDB" id="A0A6B3RIV6"/>
<proteinExistence type="predicted"/>
<dbReference type="Pfam" id="PF03167">
    <property type="entry name" value="UDG"/>
    <property type="match status" value="1"/>
</dbReference>
<comment type="caution">
    <text evidence="2">The sequence shown here is derived from an EMBL/GenBank/DDBJ whole genome shotgun (WGS) entry which is preliminary data.</text>
</comment>
<dbReference type="SMART" id="SM00987">
    <property type="entry name" value="UreE_C"/>
    <property type="match status" value="1"/>
</dbReference>
<dbReference type="PANTHER" id="PTHR42160">
    <property type="entry name" value="URACIL-DNA GLYCOSYLASE SUPERFAMILY PROTEIN"/>
    <property type="match status" value="1"/>
</dbReference>
<dbReference type="InterPro" id="IPR005122">
    <property type="entry name" value="Uracil-DNA_glycosylase-like"/>
</dbReference>
<dbReference type="CDD" id="cd10033">
    <property type="entry name" value="UDG_like"/>
    <property type="match status" value="1"/>
</dbReference>
<evidence type="ECO:0000313" key="2">
    <source>
        <dbReference type="EMBL" id="NEX45043.1"/>
    </source>
</evidence>
<protein>
    <submittedName>
        <fullName evidence="2">Uracil-DNA glycosylase family protein</fullName>
    </submittedName>
</protein>
<dbReference type="InterPro" id="IPR036895">
    <property type="entry name" value="Uracil-DNA_glycosylase-like_sf"/>
</dbReference>
<name>A0A6B3RIV6_9RHOB</name>
<dbReference type="SUPFAM" id="SSF52141">
    <property type="entry name" value="Uracil-DNA glycosylase-like"/>
    <property type="match status" value="1"/>
</dbReference>
<gene>
    <name evidence="2" type="ORF">G3572_02415</name>
</gene>
<dbReference type="EMBL" id="JAAIKE010000001">
    <property type="protein sequence ID" value="NEX45043.1"/>
    <property type="molecule type" value="Genomic_DNA"/>
</dbReference>